<dbReference type="InterPro" id="IPR029058">
    <property type="entry name" value="AB_hydrolase_fold"/>
</dbReference>
<evidence type="ECO:0000259" key="3">
    <source>
        <dbReference type="Pfam" id="PF00326"/>
    </source>
</evidence>
<dbReference type="Proteomes" id="UP000197068">
    <property type="component" value="Unassembled WGS sequence"/>
</dbReference>
<keyword evidence="1" id="KW-0378">Hydrolase</keyword>
<evidence type="ECO:0000313" key="4">
    <source>
        <dbReference type="EMBL" id="GAW95579.1"/>
    </source>
</evidence>
<dbReference type="SUPFAM" id="SSF53474">
    <property type="entry name" value="alpha/beta-Hydrolases"/>
    <property type="match status" value="1"/>
</dbReference>
<evidence type="ECO:0000313" key="5">
    <source>
        <dbReference type="Proteomes" id="UP000197068"/>
    </source>
</evidence>
<gene>
    <name evidence="4" type="ORF">MTCD1_01182</name>
</gene>
<dbReference type="Gene3D" id="2.120.10.30">
    <property type="entry name" value="TolB, C-terminal domain"/>
    <property type="match status" value="2"/>
</dbReference>
<sequence length="697" mass="77579">MKLKINSLKQALALSLGLLTCSVATAEQTSKVITAENLATLQSVSQAQVSPSGEYIAYTRSVPREIYVEKDGKNWAELYLVNDKGVERAFITGKVNVRNIQWSADGALIYFLAKMNDDKFTALYQIPTNGGQAQKSVQLKDTNIAHYALSSDNKKIAILAKKAKEKSVKKLQDLGFKAEVFEEELSNQLLYLIDLTQSDKALTPEAWDIKGYVADVHFSPTGKELLIKTQPTALIDDKYMKSQWHIVDIAKKVVKTSFATAGKLGAAEFSYDGKYVALLGAQDQHDPATGRLFIANVSSGKVANWLPDFNGHVSDFEWSNKRNELYFIANIGTQSVVAKIKPGTNKYQTIIAGGQFIAANLSISDSDKTIVVKANSAQHPNEVFMLRGKKQTRLTDSNTWLNDVALAKQESLTIKARDGVEIGGVLIYPLNYKKGQRYPLIMSVHGGPESHDKDGWLTAYSRPGQLAAAQGYVVFHPNYRGSTGKGVDYSKLGQNDYAGKEFDDLVDLKNHLVNIGLVNEKKVGITGGSYGGYASAWGATKLTKHFAASVMFVGISNQLSKFGTTDISNEMNLVHARSYPWDKWQWYLERSPIYWVEQSETPLLIMHGKADPRVHPAQSMEMYRYMKVRGKTVRLVYYPGEGHGNKRAAAKYDYSLRLMRWMDNYLKHDNQPMPAHDLPHAANLTAKKETETETEKS</sequence>
<keyword evidence="2" id="KW-0732">Signal</keyword>
<dbReference type="PANTHER" id="PTHR42776:SF27">
    <property type="entry name" value="DIPEPTIDYL PEPTIDASE FAMILY MEMBER 6"/>
    <property type="match status" value="1"/>
</dbReference>
<protein>
    <submittedName>
        <fullName evidence="4">Peptidase S9</fullName>
    </submittedName>
</protein>
<evidence type="ECO:0000256" key="1">
    <source>
        <dbReference type="ARBA" id="ARBA00022801"/>
    </source>
</evidence>
<feature type="chain" id="PRO_5045631291" evidence="2">
    <location>
        <begin position="27"/>
        <end position="697"/>
    </location>
</feature>
<organism evidence="4 5">
    <name type="scientific">Colwellia marinimaniae</name>
    <dbReference type="NCBI Taxonomy" id="1513592"/>
    <lineage>
        <taxon>Bacteria</taxon>
        <taxon>Pseudomonadati</taxon>
        <taxon>Pseudomonadota</taxon>
        <taxon>Gammaproteobacteria</taxon>
        <taxon>Alteromonadales</taxon>
        <taxon>Colwelliaceae</taxon>
        <taxon>Colwellia</taxon>
    </lineage>
</organism>
<reference evidence="4 5" key="1">
    <citation type="submission" date="2017-06" db="EMBL/GenBank/DDBJ databases">
        <title>Whole Genome Sequences of Colwellia marinimaniae MTCD1.</title>
        <authorList>
            <person name="Kusumoto H."/>
            <person name="Inoue M."/>
            <person name="Tanikawa K."/>
            <person name="Maeji H."/>
            <person name="Cameron J.H."/>
            <person name="Bartlett D.H."/>
        </authorList>
    </citation>
    <scope>NUCLEOTIDE SEQUENCE [LARGE SCALE GENOMIC DNA]</scope>
    <source>
        <strain evidence="4 5">MTCD1</strain>
    </source>
</reference>
<dbReference type="EMBL" id="BDQM01000006">
    <property type="protein sequence ID" value="GAW95579.1"/>
    <property type="molecule type" value="Genomic_DNA"/>
</dbReference>
<dbReference type="SUPFAM" id="SSF82171">
    <property type="entry name" value="DPP6 N-terminal domain-like"/>
    <property type="match status" value="1"/>
</dbReference>
<comment type="caution">
    <text evidence="4">The sequence shown here is derived from an EMBL/GenBank/DDBJ whole genome shotgun (WGS) entry which is preliminary data.</text>
</comment>
<accession>A0ABQ0MT82</accession>
<dbReference type="Pfam" id="PF00326">
    <property type="entry name" value="Peptidase_S9"/>
    <property type="match status" value="1"/>
</dbReference>
<keyword evidence="5" id="KW-1185">Reference proteome</keyword>
<evidence type="ECO:0000256" key="2">
    <source>
        <dbReference type="SAM" id="SignalP"/>
    </source>
</evidence>
<feature type="signal peptide" evidence="2">
    <location>
        <begin position="1"/>
        <end position="26"/>
    </location>
</feature>
<dbReference type="RefSeq" id="WP_057183365.1">
    <property type="nucleotide sequence ID" value="NZ_BDQM01000006.1"/>
</dbReference>
<dbReference type="Gene3D" id="3.40.50.1820">
    <property type="entry name" value="alpha/beta hydrolase"/>
    <property type="match status" value="1"/>
</dbReference>
<dbReference type="InterPro" id="IPR001375">
    <property type="entry name" value="Peptidase_S9_cat"/>
</dbReference>
<dbReference type="PANTHER" id="PTHR42776">
    <property type="entry name" value="SERINE PEPTIDASE S9 FAMILY MEMBER"/>
    <property type="match status" value="1"/>
</dbReference>
<proteinExistence type="predicted"/>
<name>A0ABQ0MT82_9GAMM</name>
<dbReference type="InterPro" id="IPR011042">
    <property type="entry name" value="6-blade_b-propeller_TolB-like"/>
</dbReference>
<feature type="domain" description="Peptidase S9 prolyl oligopeptidase catalytic" evidence="3">
    <location>
        <begin position="465"/>
        <end position="668"/>
    </location>
</feature>